<evidence type="ECO:0000256" key="1">
    <source>
        <dbReference type="ARBA" id="ARBA00022443"/>
    </source>
</evidence>
<evidence type="ECO:0000256" key="4">
    <source>
        <dbReference type="SAM" id="Phobius"/>
    </source>
</evidence>
<sequence>MNANMDKIQIIRTLDGAVYTLNPVSTLSPTTSTALSHSTSSSNSETVLAQKHTLSSSATFSSIYSTTFPTNWAPSGETNFSSDSVPSKNTLLIIGLSVGLSIGLFLLFFLGYFAFYRSTTIKSRIRWLTRRYKSPDHKLQTDDTFQTIKQNLDKDGKILCPYGNPYAHSDDLTMSFKISKVIRSSFHVKTPSQTYASNSFRKHEDETPSRRQPLGDSQPKLVDRFLYSKPPRLCHISSQLHSKNSSLKSVESLGNLKKWNYSSPLSKWFLRSSTYLVQSNSASPQNGPEDERSSVLNNTKIPKLFNNKNGTFSRINKKLSVIKDIQPKTKFKLERIDGDTFCEIKRKKQLGMLKNLEMKQTFSRLSKHLDEIALCKPLSSEPSKKHKATDHNEQTLKNVRTSTHGETLTMYEVTREYKPRLFDELYIIPGEYVTVLATHTDGWCLVERANYFERMTSNIDGKDYLNPNRGIVPMECLEQI</sequence>
<reference evidence="7" key="1">
    <citation type="journal article" date="2016" name="Genome Announc.">
        <title>Genome sequences of three species of Hanseniaspora isolated from spontaneous wine fermentations.</title>
        <authorList>
            <person name="Sternes P.R."/>
            <person name="Lee D."/>
            <person name="Kutyna D.R."/>
            <person name="Borneman A.R."/>
        </authorList>
    </citation>
    <scope>NUCLEOTIDE SEQUENCE [LARGE SCALE GENOMIC DNA]</scope>
    <source>
        <strain evidence="7">AWRI3579</strain>
    </source>
</reference>
<dbReference type="SUPFAM" id="SSF50044">
    <property type="entry name" value="SH3-domain"/>
    <property type="match status" value="1"/>
</dbReference>
<keyword evidence="4" id="KW-0472">Membrane</keyword>
<evidence type="ECO:0000313" key="7">
    <source>
        <dbReference type="Proteomes" id="UP000095728"/>
    </source>
</evidence>
<organism evidence="6 7">
    <name type="scientific">Hanseniaspora osmophila</name>
    <dbReference type="NCBI Taxonomy" id="56408"/>
    <lineage>
        <taxon>Eukaryota</taxon>
        <taxon>Fungi</taxon>
        <taxon>Dikarya</taxon>
        <taxon>Ascomycota</taxon>
        <taxon>Saccharomycotina</taxon>
        <taxon>Saccharomycetes</taxon>
        <taxon>Saccharomycodales</taxon>
        <taxon>Saccharomycodaceae</taxon>
        <taxon>Hanseniaspora</taxon>
    </lineage>
</organism>
<protein>
    <submittedName>
        <fullName evidence="6">Nuclear fusion protein FUS1</fullName>
    </submittedName>
</protein>
<keyword evidence="4" id="KW-0812">Transmembrane</keyword>
<evidence type="ECO:0000256" key="2">
    <source>
        <dbReference type="PROSITE-ProRule" id="PRU00192"/>
    </source>
</evidence>
<feature type="domain" description="SH3" evidence="5">
    <location>
        <begin position="406"/>
        <end position="480"/>
    </location>
</feature>
<dbReference type="Proteomes" id="UP000095728">
    <property type="component" value="Unassembled WGS sequence"/>
</dbReference>
<feature type="region of interest" description="Disordered" evidence="3">
    <location>
        <begin position="196"/>
        <end position="220"/>
    </location>
</feature>
<proteinExistence type="predicted"/>
<dbReference type="InParanoid" id="A0A1E5RHZ9"/>
<accession>A0A1E5RHZ9</accession>
<dbReference type="AlphaFoldDB" id="A0A1E5RHZ9"/>
<feature type="transmembrane region" description="Helical" evidence="4">
    <location>
        <begin position="91"/>
        <end position="116"/>
    </location>
</feature>
<dbReference type="PROSITE" id="PS50002">
    <property type="entry name" value="SH3"/>
    <property type="match status" value="1"/>
</dbReference>
<dbReference type="FunCoup" id="A0A1E5RHZ9">
    <property type="interactions" value="179"/>
</dbReference>
<dbReference type="InterPro" id="IPR036028">
    <property type="entry name" value="SH3-like_dom_sf"/>
</dbReference>
<dbReference type="InterPro" id="IPR001452">
    <property type="entry name" value="SH3_domain"/>
</dbReference>
<comment type="caution">
    <text evidence="6">The sequence shown here is derived from an EMBL/GenBank/DDBJ whole genome shotgun (WGS) entry which is preliminary data.</text>
</comment>
<keyword evidence="7" id="KW-1185">Reference proteome</keyword>
<dbReference type="EMBL" id="LPNM01000006">
    <property type="protein sequence ID" value="OEJ86528.1"/>
    <property type="molecule type" value="Genomic_DNA"/>
</dbReference>
<dbReference type="OrthoDB" id="5340910at2759"/>
<evidence type="ECO:0000256" key="3">
    <source>
        <dbReference type="SAM" id="MobiDB-lite"/>
    </source>
</evidence>
<evidence type="ECO:0000259" key="5">
    <source>
        <dbReference type="PROSITE" id="PS50002"/>
    </source>
</evidence>
<name>A0A1E5RHZ9_9ASCO</name>
<keyword evidence="1 2" id="KW-0728">SH3 domain</keyword>
<gene>
    <name evidence="6" type="ORF">AWRI3579_g1617</name>
</gene>
<dbReference type="Gene3D" id="2.30.30.40">
    <property type="entry name" value="SH3 Domains"/>
    <property type="match status" value="1"/>
</dbReference>
<evidence type="ECO:0000313" key="6">
    <source>
        <dbReference type="EMBL" id="OEJ86528.1"/>
    </source>
</evidence>
<keyword evidence="4" id="KW-1133">Transmembrane helix</keyword>